<dbReference type="EMBL" id="AM263198">
    <property type="protein sequence ID" value="CAK21743.1"/>
    <property type="molecule type" value="Genomic_DNA"/>
</dbReference>
<evidence type="ECO:0000313" key="3">
    <source>
        <dbReference type="Proteomes" id="UP000000779"/>
    </source>
</evidence>
<dbReference type="HOGENOM" id="CLU_3397248_0_0_9"/>
<reference evidence="2 3" key="1">
    <citation type="journal article" date="2006" name="J. Bacteriol.">
        <title>Whole-genome sequence of Listeria welshimeri reveals common steps in genome reduction with Listeria innocua as compared to Listeria monocytogenes.</title>
        <authorList>
            <person name="Hain T."/>
            <person name="Steinweg C."/>
            <person name="Kuenne C.T."/>
            <person name="Billion A."/>
            <person name="Ghai R."/>
            <person name="Chatterjee S.S."/>
            <person name="Domann E."/>
            <person name="Kaerst U."/>
            <person name="Goesmann A."/>
            <person name="Bekel T."/>
            <person name="Bartels D."/>
            <person name="Kaiser O."/>
            <person name="Meyer F."/>
            <person name="Puehler A."/>
            <person name="Weisshaar B."/>
            <person name="Wehland J."/>
            <person name="Liang C."/>
            <person name="Dandekar T."/>
            <person name="Lampidis R."/>
            <person name="Kreft J."/>
            <person name="Goebel W."/>
            <person name="Chakraborty T."/>
        </authorList>
    </citation>
    <scope>NUCLEOTIDE SEQUENCE [LARGE SCALE GENOMIC DNA]</scope>
    <source>
        <strain evidence="3">ATCC 35897 / DSM 20650 / CIP 8149 / NCTC 11857 / SLCC 5334 / V8</strain>
    </source>
</reference>
<gene>
    <name evidence="2" type="ordered locus">lwe2325</name>
</gene>
<protein>
    <submittedName>
        <fullName evidence="2">Uncharacterized protein</fullName>
    </submittedName>
</protein>
<keyword evidence="1" id="KW-1133">Transmembrane helix</keyword>
<keyword evidence="1" id="KW-0812">Transmembrane</keyword>
<dbReference type="KEGG" id="lwe:lwe2325"/>
<name>A0AL61_LISW6</name>
<organism evidence="2 3">
    <name type="scientific">Listeria welshimeri serovar 6b (strain ATCC 35897 / DSM 20650 / CCUG 15529 / CIP 8149 / NCTC 11857 / SLCC 5334 / V8)</name>
    <dbReference type="NCBI Taxonomy" id="386043"/>
    <lineage>
        <taxon>Bacteria</taxon>
        <taxon>Bacillati</taxon>
        <taxon>Bacillota</taxon>
        <taxon>Bacilli</taxon>
        <taxon>Bacillales</taxon>
        <taxon>Listeriaceae</taxon>
        <taxon>Listeria</taxon>
    </lineage>
</organism>
<dbReference type="AlphaFoldDB" id="A0AL61"/>
<keyword evidence="1" id="KW-0472">Membrane</keyword>
<proteinExistence type="predicted"/>
<evidence type="ECO:0000256" key="1">
    <source>
        <dbReference type="SAM" id="Phobius"/>
    </source>
</evidence>
<evidence type="ECO:0000313" key="2">
    <source>
        <dbReference type="EMBL" id="CAK21743.1"/>
    </source>
</evidence>
<accession>A0AL61</accession>
<dbReference type="STRING" id="386043.lwe2325"/>
<sequence>MVKKIVIWVSAVILVLYLVAVVVNLLIIWLR</sequence>
<feature type="transmembrane region" description="Helical" evidence="1">
    <location>
        <begin position="6"/>
        <end position="30"/>
    </location>
</feature>
<dbReference type="Proteomes" id="UP000000779">
    <property type="component" value="Chromosome"/>
</dbReference>